<evidence type="ECO:0000313" key="2">
    <source>
        <dbReference type="Proteomes" id="UP000076532"/>
    </source>
</evidence>
<dbReference type="EMBL" id="KV417499">
    <property type="protein sequence ID" value="KZP29289.1"/>
    <property type="molecule type" value="Genomic_DNA"/>
</dbReference>
<sequence>KLFSSQEIVKKNLLKYEQCHPSAAAAGSLGQLIPLAKWDGLLILEGESYEKIMEIFTSAEYLSTVVPDEKQFLDREATQFLALDI</sequence>
<evidence type="ECO:0000313" key="1">
    <source>
        <dbReference type="EMBL" id="KZP29289.1"/>
    </source>
</evidence>
<gene>
    <name evidence="1" type="ORF">FIBSPDRAFT_707574</name>
</gene>
<dbReference type="OrthoDB" id="3183782at2759"/>
<reference evidence="1 2" key="1">
    <citation type="journal article" date="2016" name="Mol. Biol. Evol.">
        <title>Comparative Genomics of Early-Diverging Mushroom-Forming Fungi Provides Insights into the Origins of Lignocellulose Decay Capabilities.</title>
        <authorList>
            <person name="Nagy L.G."/>
            <person name="Riley R."/>
            <person name="Tritt A."/>
            <person name="Adam C."/>
            <person name="Daum C."/>
            <person name="Floudas D."/>
            <person name="Sun H."/>
            <person name="Yadav J.S."/>
            <person name="Pangilinan J."/>
            <person name="Larsson K.H."/>
            <person name="Matsuura K."/>
            <person name="Barry K."/>
            <person name="Labutti K."/>
            <person name="Kuo R."/>
            <person name="Ohm R.A."/>
            <person name="Bhattacharya S.S."/>
            <person name="Shirouzu T."/>
            <person name="Yoshinaga Y."/>
            <person name="Martin F.M."/>
            <person name="Grigoriev I.V."/>
            <person name="Hibbett D.S."/>
        </authorList>
    </citation>
    <scope>NUCLEOTIDE SEQUENCE [LARGE SCALE GENOMIC DNA]</scope>
    <source>
        <strain evidence="1 2">CBS 109695</strain>
    </source>
</reference>
<feature type="non-terminal residue" evidence="1">
    <location>
        <position position="1"/>
    </location>
</feature>
<feature type="non-terminal residue" evidence="1">
    <location>
        <position position="85"/>
    </location>
</feature>
<dbReference type="AlphaFoldDB" id="A0A166SCH3"/>
<proteinExistence type="predicted"/>
<accession>A0A166SCH3</accession>
<keyword evidence="2" id="KW-1185">Reference proteome</keyword>
<dbReference type="Gene3D" id="3.30.70.100">
    <property type="match status" value="1"/>
</dbReference>
<protein>
    <recommendedName>
        <fullName evidence="3">EthD domain-containing protein</fullName>
    </recommendedName>
</protein>
<name>A0A166SCH3_9AGAM</name>
<evidence type="ECO:0008006" key="3">
    <source>
        <dbReference type="Google" id="ProtNLM"/>
    </source>
</evidence>
<dbReference type="STRING" id="436010.A0A166SCH3"/>
<dbReference type="Proteomes" id="UP000076532">
    <property type="component" value="Unassembled WGS sequence"/>
</dbReference>
<organism evidence="1 2">
    <name type="scientific">Athelia psychrophila</name>
    <dbReference type="NCBI Taxonomy" id="1759441"/>
    <lineage>
        <taxon>Eukaryota</taxon>
        <taxon>Fungi</taxon>
        <taxon>Dikarya</taxon>
        <taxon>Basidiomycota</taxon>
        <taxon>Agaricomycotina</taxon>
        <taxon>Agaricomycetes</taxon>
        <taxon>Agaricomycetidae</taxon>
        <taxon>Atheliales</taxon>
        <taxon>Atheliaceae</taxon>
        <taxon>Athelia</taxon>
    </lineage>
</organism>